<dbReference type="InterPro" id="IPR038586">
    <property type="entry name" value="Tctex-1-like_sf"/>
</dbReference>
<dbReference type="RefSeq" id="XP_009492488.1">
    <property type="nucleotide sequence ID" value="XM_009494213.1"/>
</dbReference>
<dbReference type="Proteomes" id="UP000030693">
    <property type="component" value="Unassembled WGS sequence"/>
</dbReference>
<dbReference type="InterPro" id="IPR005334">
    <property type="entry name" value="Tctex-1-like"/>
</dbReference>
<dbReference type="GeneID" id="20525091"/>
<accession>A0A058ZH27</accession>
<organism evidence="1">
    <name type="scientific">Fonticula alba</name>
    <name type="common">Slime mold</name>
    <dbReference type="NCBI Taxonomy" id="691883"/>
    <lineage>
        <taxon>Eukaryota</taxon>
        <taxon>Rotosphaerida</taxon>
        <taxon>Fonticulaceae</taxon>
        <taxon>Fonticula</taxon>
    </lineage>
</organism>
<protein>
    <recommendedName>
        <fullName evidence="3">Topoisomerase I damage affected protein 2</fullName>
    </recommendedName>
</protein>
<keyword evidence="2" id="KW-1185">Reference proteome</keyword>
<evidence type="ECO:0000313" key="2">
    <source>
        <dbReference type="Proteomes" id="UP000030693"/>
    </source>
</evidence>
<evidence type="ECO:0008006" key="3">
    <source>
        <dbReference type="Google" id="ProtNLM"/>
    </source>
</evidence>
<reference evidence="1" key="1">
    <citation type="submission" date="2013-04" db="EMBL/GenBank/DDBJ databases">
        <title>The Genome Sequence of Fonticula alba ATCC 38817.</title>
        <authorList>
            <consortium name="The Broad Institute Genomics Platform"/>
            <person name="Russ C."/>
            <person name="Cuomo C."/>
            <person name="Burger G."/>
            <person name="Gray M.W."/>
            <person name="Holland P.W.H."/>
            <person name="King N."/>
            <person name="Lang F.B.F."/>
            <person name="Roger A.J."/>
            <person name="Ruiz-Trillo I."/>
            <person name="Brown M."/>
            <person name="Walker B."/>
            <person name="Young S."/>
            <person name="Zeng Q."/>
            <person name="Gargeya S."/>
            <person name="Fitzgerald M."/>
            <person name="Haas B."/>
            <person name="Abouelleil A."/>
            <person name="Allen A.W."/>
            <person name="Alvarado L."/>
            <person name="Arachchi H.M."/>
            <person name="Berlin A.M."/>
            <person name="Chapman S.B."/>
            <person name="Gainer-Dewar J."/>
            <person name="Goldberg J."/>
            <person name="Griggs A."/>
            <person name="Gujja S."/>
            <person name="Hansen M."/>
            <person name="Howarth C."/>
            <person name="Imamovic A."/>
            <person name="Ireland A."/>
            <person name="Larimer J."/>
            <person name="McCowan C."/>
            <person name="Murphy C."/>
            <person name="Pearson M."/>
            <person name="Poon T.W."/>
            <person name="Priest M."/>
            <person name="Roberts A."/>
            <person name="Saif S."/>
            <person name="Shea T."/>
            <person name="Sisk P."/>
            <person name="Sykes S."/>
            <person name="Wortman J."/>
            <person name="Nusbaum C."/>
            <person name="Birren B."/>
        </authorList>
    </citation>
    <scope>NUCLEOTIDE SEQUENCE [LARGE SCALE GENOMIC DNA]</scope>
    <source>
        <strain evidence="1">ATCC 38817</strain>
    </source>
</reference>
<gene>
    <name evidence="1" type="ORF">H696_00366</name>
</gene>
<name>A0A058ZH27_FONAL</name>
<proteinExistence type="predicted"/>
<sequence>MTSRAELDAFIELSRHIVRASLRSQSIVSSGDEQPAVSEEGLSRRISSEVLEQLKEHSSTKYKFIVNTFSVKRSKNSTNGINAQALCYWDASQDAHVEELFENENFIIHCSVFILTH</sequence>
<dbReference type="Gene3D" id="3.30.1140.40">
    <property type="entry name" value="Tctex-1"/>
    <property type="match status" value="1"/>
</dbReference>
<dbReference type="AlphaFoldDB" id="A0A058ZH27"/>
<dbReference type="Pfam" id="PF03645">
    <property type="entry name" value="Tctex-1"/>
    <property type="match status" value="1"/>
</dbReference>
<evidence type="ECO:0000313" key="1">
    <source>
        <dbReference type="EMBL" id="KCV72787.1"/>
    </source>
</evidence>
<dbReference type="EMBL" id="KB932201">
    <property type="protein sequence ID" value="KCV72787.1"/>
    <property type="molecule type" value="Genomic_DNA"/>
</dbReference>
<dbReference type="CDD" id="cd21449">
    <property type="entry name" value="DLC-like_SF"/>
    <property type="match status" value="1"/>
</dbReference>